<protein>
    <recommendedName>
        <fullName evidence="5">YggT family protein</fullName>
    </recommendedName>
</protein>
<keyword evidence="2" id="KW-1133">Transmembrane helix</keyword>
<dbReference type="EMBL" id="BDQK01000017">
    <property type="protein sequence ID" value="GBF82483.1"/>
    <property type="molecule type" value="Genomic_DNA"/>
</dbReference>
<keyword evidence="2" id="KW-0472">Membrane</keyword>
<evidence type="ECO:0000256" key="2">
    <source>
        <dbReference type="SAM" id="Phobius"/>
    </source>
</evidence>
<proteinExistence type="predicted"/>
<keyword evidence="4" id="KW-1185">Reference proteome</keyword>
<evidence type="ECO:0000256" key="1">
    <source>
        <dbReference type="SAM" id="Coils"/>
    </source>
</evidence>
<feature type="transmembrane region" description="Helical" evidence="2">
    <location>
        <begin position="51"/>
        <end position="74"/>
    </location>
</feature>
<dbReference type="AlphaFoldDB" id="A0A401IML2"/>
<name>A0A401IML2_APHSA</name>
<reference evidence="4" key="1">
    <citation type="submission" date="2017-05" db="EMBL/GenBank/DDBJ databases">
        <title>Physiological properties and genetic analysis related to exopolysaccharide production of fresh-water unicellular cyanobacterium Aphanothece sacrum, Suizenji Nori, that has been cultured as a food source in Japan.</title>
        <authorList>
            <person name="Kanesaki Y."/>
            <person name="Yoshikawa S."/>
            <person name="Ohki K."/>
        </authorList>
    </citation>
    <scope>NUCLEOTIDE SEQUENCE [LARGE SCALE GENOMIC DNA]</scope>
    <source>
        <strain evidence="4">FPU1</strain>
    </source>
</reference>
<gene>
    <name evidence="3" type="ORF">AsFPU1_3913</name>
</gene>
<dbReference type="Proteomes" id="UP000287247">
    <property type="component" value="Unassembled WGS sequence"/>
</dbReference>
<keyword evidence="2" id="KW-0812">Transmembrane</keyword>
<sequence length="144" mass="16677">MNENPQNHPNSSEKSEVYNEIQRQQDLQLQQEELRLRQEEQRLEKARRNMIVSRLLGGIYFLVSALEILLLLRFLLRLAAANPDNLLSQIIYSWSNVFIGPFINLFGEPSMNDHVIETNTIAAMIIYGLLGVLGGRIIEIWRDK</sequence>
<keyword evidence="1" id="KW-0175">Coiled coil</keyword>
<dbReference type="RefSeq" id="WP_124975867.1">
    <property type="nucleotide sequence ID" value="NZ_BDQK01000017.1"/>
</dbReference>
<dbReference type="OrthoDB" id="468399at2"/>
<evidence type="ECO:0000313" key="3">
    <source>
        <dbReference type="EMBL" id="GBF82483.1"/>
    </source>
</evidence>
<feature type="coiled-coil region" evidence="1">
    <location>
        <begin position="22"/>
        <end position="49"/>
    </location>
</feature>
<evidence type="ECO:0008006" key="5">
    <source>
        <dbReference type="Google" id="ProtNLM"/>
    </source>
</evidence>
<comment type="caution">
    <text evidence="3">The sequence shown here is derived from an EMBL/GenBank/DDBJ whole genome shotgun (WGS) entry which is preliminary data.</text>
</comment>
<organism evidence="3 4">
    <name type="scientific">Aphanothece sacrum FPU1</name>
    <dbReference type="NCBI Taxonomy" id="1920663"/>
    <lineage>
        <taxon>Bacteria</taxon>
        <taxon>Bacillati</taxon>
        <taxon>Cyanobacteriota</taxon>
        <taxon>Cyanophyceae</taxon>
        <taxon>Oscillatoriophycideae</taxon>
        <taxon>Chroococcales</taxon>
        <taxon>Aphanothecaceae</taxon>
        <taxon>Aphanothece</taxon>
    </lineage>
</organism>
<evidence type="ECO:0000313" key="4">
    <source>
        <dbReference type="Proteomes" id="UP000287247"/>
    </source>
</evidence>
<feature type="transmembrane region" description="Helical" evidence="2">
    <location>
        <begin position="119"/>
        <end position="138"/>
    </location>
</feature>
<accession>A0A401IML2</accession>